<reference evidence="3" key="1">
    <citation type="submission" date="2021-10" db="EMBL/GenBank/DDBJ databases">
        <title>Tropical sea cucumber genome reveals ecological adaptation and Cuvierian tubules defense mechanism.</title>
        <authorList>
            <person name="Chen T."/>
        </authorList>
    </citation>
    <scope>NUCLEOTIDE SEQUENCE</scope>
    <source>
        <strain evidence="3">Nanhai2018</strain>
        <tissue evidence="3">Muscle</tissue>
    </source>
</reference>
<sequence>MRIEHICNVSAQEINLEDELTIDINPRNFSVASELESLTFICHTNLPTELISWEAKSAGGDVLELGFDGNLRSKFLITHRFQSSELSFPDGVSGIKAVSCWTNRAGQSGGASSFNMAQSKEDESCKGEIPTGAPTLTHPFSVESSTIVIAFGIMSILCLALLIVIACLLKRQCKKGSSEISVSYMAAANKYSPQPEDEPYYSASIEGNIVTHESLEKDQRYINVKDSGVNNPDKRSSTYEQFS</sequence>
<evidence type="ECO:0000313" key="3">
    <source>
        <dbReference type="EMBL" id="KAJ8021606.1"/>
    </source>
</evidence>
<gene>
    <name evidence="3" type="ORF">HOLleu_38856</name>
</gene>
<keyword evidence="2" id="KW-0472">Membrane</keyword>
<name>A0A9Q1BBA6_HOLLE</name>
<organism evidence="3 4">
    <name type="scientific">Holothuria leucospilota</name>
    <name type="common">Black long sea cucumber</name>
    <name type="synonym">Mertensiothuria leucospilota</name>
    <dbReference type="NCBI Taxonomy" id="206669"/>
    <lineage>
        <taxon>Eukaryota</taxon>
        <taxon>Metazoa</taxon>
        <taxon>Echinodermata</taxon>
        <taxon>Eleutherozoa</taxon>
        <taxon>Echinozoa</taxon>
        <taxon>Holothuroidea</taxon>
        <taxon>Aspidochirotacea</taxon>
        <taxon>Aspidochirotida</taxon>
        <taxon>Holothuriidae</taxon>
        <taxon>Holothuria</taxon>
    </lineage>
</organism>
<keyword evidence="2" id="KW-0812">Transmembrane</keyword>
<evidence type="ECO:0000256" key="1">
    <source>
        <dbReference type="SAM" id="MobiDB-lite"/>
    </source>
</evidence>
<keyword evidence="2" id="KW-1133">Transmembrane helix</keyword>
<protein>
    <submittedName>
        <fullName evidence="3">Uncharacterized protein</fullName>
    </submittedName>
</protein>
<evidence type="ECO:0000256" key="2">
    <source>
        <dbReference type="SAM" id="Phobius"/>
    </source>
</evidence>
<dbReference type="AlphaFoldDB" id="A0A9Q1BBA6"/>
<evidence type="ECO:0000313" key="4">
    <source>
        <dbReference type="Proteomes" id="UP001152320"/>
    </source>
</evidence>
<feature type="transmembrane region" description="Helical" evidence="2">
    <location>
        <begin position="147"/>
        <end position="169"/>
    </location>
</feature>
<comment type="caution">
    <text evidence="3">The sequence shown here is derived from an EMBL/GenBank/DDBJ whole genome shotgun (WGS) entry which is preliminary data.</text>
</comment>
<keyword evidence="4" id="KW-1185">Reference proteome</keyword>
<feature type="region of interest" description="Disordered" evidence="1">
    <location>
        <begin position="221"/>
        <end position="243"/>
    </location>
</feature>
<dbReference type="Proteomes" id="UP001152320">
    <property type="component" value="Chromosome 21"/>
</dbReference>
<dbReference type="EMBL" id="JAIZAY010000021">
    <property type="protein sequence ID" value="KAJ8021606.1"/>
    <property type="molecule type" value="Genomic_DNA"/>
</dbReference>
<proteinExistence type="predicted"/>
<accession>A0A9Q1BBA6</accession>